<protein>
    <recommendedName>
        <fullName evidence="2">Phosphatidate phosphatase APP1 catalytic domain-containing protein</fullName>
    </recommendedName>
</protein>
<dbReference type="EMBL" id="ML121609">
    <property type="protein sequence ID" value="RPB18823.1"/>
    <property type="molecule type" value="Genomic_DNA"/>
</dbReference>
<dbReference type="GO" id="GO:0008195">
    <property type="term" value="F:phosphatidate phosphatase activity"/>
    <property type="evidence" value="ECO:0007669"/>
    <property type="project" value="InterPro"/>
</dbReference>
<gene>
    <name evidence="3" type="ORF">L211DRAFT_831259</name>
</gene>
<dbReference type="OrthoDB" id="2117591at2759"/>
<dbReference type="Pfam" id="PF09949">
    <property type="entry name" value="APP1_cat"/>
    <property type="match status" value="1"/>
</dbReference>
<feature type="region of interest" description="Disordered" evidence="1">
    <location>
        <begin position="529"/>
        <end position="555"/>
    </location>
</feature>
<feature type="domain" description="Phosphatidate phosphatase APP1 catalytic" evidence="2">
    <location>
        <begin position="305"/>
        <end position="457"/>
    </location>
</feature>
<evidence type="ECO:0000259" key="2">
    <source>
        <dbReference type="Pfam" id="PF09949"/>
    </source>
</evidence>
<feature type="region of interest" description="Disordered" evidence="1">
    <location>
        <begin position="577"/>
        <end position="599"/>
    </location>
</feature>
<feature type="compositionally biased region" description="Basic residues" evidence="1">
    <location>
        <begin position="533"/>
        <end position="544"/>
    </location>
</feature>
<evidence type="ECO:0000313" key="3">
    <source>
        <dbReference type="EMBL" id="RPB18823.1"/>
    </source>
</evidence>
<dbReference type="PANTHER" id="PTHR28208:SF3">
    <property type="entry name" value="PHOSPHATIDATE PHOSPHATASE APP1"/>
    <property type="match status" value="1"/>
</dbReference>
<feature type="compositionally biased region" description="Polar residues" evidence="1">
    <location>
        <begin position="545"/>
        <end position="554"/>
    </location>
</feature>
<dbReference type="InParanoid" id="A0A3N4L7K1"/>
<name>A0A3N4L7K1_9PEZI</name>
<proteinExistence type="predicted"/>
<dbReference type="GO" id="GO:0030479">
    <property type="term" value="C:actin cortical patch"/>
    <property type="evidence" value="ECO:0007669"/>
    <property type="project" value="TreeGrafter"/>
</dbReference>
<dbReference type="AlphaFoldDB" id="A0A3N4L7K1"/>
<keyword evidence="4" id="KW-1185">Reference proteome</keyword>
<feature type="compositionally biased region" description="Pro residues" evidence="1">
    <location>
        <begin position="584"/>
        <end position="593"/>
    </location>
</feature>
<sequence>MQQGSGQADGVGQGSWEGWRRSIGGYVYSSETGSPDGRGGRRQKLAEYVRAANELRQSYYTPASSITASRGGRRNSYYETNGYEQPSNQELMEYVANGKEEIVLFPSYGRKRIRGQNCNNSLECTQDSLVNIDEAYREEEIVADVDIRGWLYTPHTAFPPSRKNRLVIGMMARLCGLPTIPSPNTSLSASQDSSIGSLTEQETTEALGMHPSSLSFSDRDETQKLHSTMQARLSPFLTTPAFHMPLTVFFYNNTDAQSTTLRTDNLGHFSIRKPLPFFPTHVRVLAGETLCAEEEVRYINPESGISLISDIDDTIKISGIGTGLREMFRNVFTREMSNMPVPGVAGWFNALAASPLHVQVHYLSNSPWQLYPFLKELIVDYMKLPRGTWHLKKYSGFVQGIFEPVTERKKESLESLMRDFPGRKWILVGDGGEGDLEVYTEAVKKWPGKVIAVYIRDVSGIGEKEVRTGIGPNSQKEYSTESIEMPSRIHMHQGNESSLNLKEKSVETLLHSDPQSQLPYEHIPAFNTEATRKKLPPKPPKPKQLRSNSLTPECNNEEKLIDLRGTEVADPIVALYDGSEYGSPPQPQRPPLPRRGTNFSINASRVHHSVLDSDVNTSKASFSSDQFPLPKVLDKKAELWKRRWEYADEVLAEQGVLLRSWRVGQDVQEECVALAKVYLGF</sequence>
<dbReference type="STRING" id="1051890.A0A3N4L7K1"/>
<organism evidence="3 4">
    <name type="scientific">Terfezia boudieri ATCC MYA-4762</name>
    <dbReference type="NCBI Taxonomy" id="1051890"/>
    <lineage>
        <taxon>Eukaryota</taxon>
        <taxon>Fungi</taxon>
        <taxon>Dikarya</taxon>
        <taxon>Ascomycota</taxon>
        <taxon>Pezizomycotina</taxon>
        <taxon>Pezizomycetes</taxon>
        <taxon>Pezizales</taxon>
        <taxon>Pezizaceae</taxon>
        <taxon>Terfezia</taxon>
    </lineage>
</organism>
<dbReference type="Proteomes" id="UP000267821">
    <property type="component" value="Unassembled WGS sequence"/>
</dbReference>
<dbReference type="FunCoup" id="A0A3N4L7K1">
    <property type="interactions" value="49"/>
</dbReference>
<dbReference type="InterPro" id="IPR052935">
    <property type="entry name" value="Mg2+_PAP"/>
</dbReference>
<dbReference type="InterPro" id="IPR019236">
    <property type="entry name" value="APP1_cat"/>
</dbReference>
<reference evidence="3 4" key="1">
    <citation type="journal article" date="2018" name="Nat. Ecol. Evol.">
        <title>Pezizomycetes genomes reveal the molecular basis of ectomycorrhizal truffle lifestyle.</title>
        <authorList>
            <person name="Murat C."/>
            <person name="Payen T."/>
            <person name="Noel B."/>
            <person name="Kuo A."/>
            <person name="Morin E."/>
            <person name="Chen J."/>
            <person name="Kohler A."/>
            <person name="Krizsan K."/>
            <person name="Balestrini R."/>
            <person name="Da Silva C."/>
            <person name="Montanini B."/>
            <person name="Hainaut M."/>
            <person name="Levati E."/>
            <person name="Barry K.W."/>
            <person name="Belfiori B."/>
            <person name="Cichocki N."/>
            <person name="Clum A."/>
            <person name="Dockter R.B."/>
            <person name="Fauchery L."/>
            <person name="Guy J."/>
            <person name="Iotti M."/>
            <person name="Le Tacon F."/>
            <person name="Lindquist E.A."/>
            <person name="Lipzen A."/>
            <person name="Malagnac F."/>
            <person name="Mello A."/>
            <person name="Molinier V."/>
            <person name="Miyauchi S."/>
            <person name="Poulain J."/>
            <person name="Riccioni C."/>
            <person name="Rubini A."/>
            <person name="Sitrit Y."/>
            <person name="Splivallo R."/>
            <person name="Traeger S."/>
            <person name="Wang M."/>
            <person name="Zifcakova L."/>
            <person name="Wipf D."/>
            <person name="Zambonelli A."/>
            <person name="Paolocci F."/>
            <person name="Nowrousian M."/>
            <person name="Ottonello S."/>
            <person name="Baldrian P."/>
            <person name="Spatafora J.W."/>
            <person name="Henrissat B."/>
            <person name="Nagy L.G."/>
            <person name="Aury J.M."/>
            <person name="Wincker P."/>
            <person name="Grigoriev I.V."/>
            <person name="Bonfante P."/>
            <person name="Martin F.M."/>
        </authorList>
    </citation>
    <scope>NUCLEOTIDE SEQUENCE [LARGE SCALE GENOMIC DNA]</scope>
    <source>
        <strain evidence="3 4">ATCC MYA-4762</strain>
    </source>
</reference>
<evidence type="ECO:0000256" key="1">
    <source>
        <dbReference type="SAM" id="MobiDB-lite"/>
    </source>
</evidence>
<dbReference type="PANTHER" id="PTHR28208">
    <property type="entry name" value="PHOSPHATIDATE PHOSPHATASE APP1"/>
    <property type="match status" value="1"/>
</dbReference>
<evidence type="ECO:0000313" key="4">
    <source>
        <dbReference type="Proteomes" id="UP000267821"/>
    </source>
</evidence>
<accession>A0A3N4L7K1</accession>